<name>A0A4Y2A5C8_ARAVE</name>
<proteinExistence type="predicted"/>
<organism evidence="1 2">
    <name type="scientific">Araneus ventricosus</name>
    <name type="common">Orbweaver spider</name>
    <name type="synonym">Epeira ventricosa</name>
    <dbReference type="NCBI Taxonomy" id="182803"/>
    <lineage>
        <taxon>Eukaryota</taxon>
        <taxon>Metazoa</taxon>
        <taxon>Ecdysozoa</taxon>
        <taxon>Arthropoda</taxon>
        <taxon>Chelicerata</taxon>
        <taxon>Arachnida</taxon>
        <taxon>Araneae</taxon>
        <taxon>Araneomorphae</taxon>
        <taxon>Entelegynae</taxon>
        <taxon>Araneoidea</taxon>
        <taxon>Araneidae</taxon>
        <taxon>Araneus</taxon>
    </lineage>
</organism>
<accession>A0A4Y2A5C8</accession>
<dbReference type="AlphaFoldDB" id="A0A4Y2A5C8"/>
<dbReference type="EMBL" id="BGPR01000006">
    <property type="protein sequence ID" value="GBL74933.1"/>
    <property type="molecule type" value="Genomic_DNA"/>
</dbReference>
<keyword evidence="2" id="KW-1185">Reference proteome</keyword>
<evidence type="ECO:0000313" key="2">
    <source>
        <dbReference type="Proteomes" id="UP000499080"/>
    </source>
</evidence>
<dbReference type="Proteomes" id="UP000499080">
    <property type="component" value="Unassembled WGS sequence"/>
</dbReference>
<evidence type="ECO:0000313" key="1">
    <source>
        <dbReference type="EMBL" id="GBL74933.1"/>
    </source>
</evidence>
<gene>
    <name evidence="1" type="ORF">AVEN_243756_1</name>
</gene>
<protein>
    <submittedName>
        <fullName evidence="1">Uncharacterized protein</fullName>
    </submittedName>
</protein>
<sequence>MPEEIAIFHLRPAAAGSLWQERVRWTSHKLPVSTDKLKPLHWVLFSTRYAGGLLDLGPNMSFKLMPVVVGDEALKTTLNLVVNLSGRRTP</sequence>
<comment type="caution">
    <text evidence="1">The sequence shown here is derived from an EMBL/GenBank/DDBJ whole genome shotgun (WGS) entry which is preliminary data.</text>
</comment>
<reference evidence="1 2" key="1">
    <citation type="journal article" date="2019" name="Sci. Rep.">
        <title>Orb-weaving spider Araneus ventricosus genome elucidates the spidroin gene catalogue.</title>
        <authorList>
            <person name="Kono N."/>
            <person name="Nakamura H."/>
            <person name="Ohtoshi R."/>
            <person name="Moran D.A.P."/>
            <person name="Shinohara A."/>
            <person name="Yoshida Y."/>
            <person name="Fujiwara M."/>
            <person name="Mori M."/>
            <person name="Tomita M."/>
            <person name="Arakawa K."/>
        </authorList>
    </citation>
    <scope>NUCLEOTIDE SEQUENCE [LARGE SCALE GENOMIC DNA]</scope>
</reference>